<dbReference type="Pfam" id="PF11480">
    <property type="entry name" value="ImmE5"/>
    <property type="match status" value="1"/>
</dbReference>
<organism evidence="1 2">
    <name type="scientific">Rheinheimera riviphila</name>
    <dbReference type="NCBI Taxonomy" id="1834037"/>
    <lineage>
        <taxon>Bacteria</taxon>
        <taxon>Pseudomonadati</taxon>
        <taxon>Pseudomonadota</taxon>
        <taxon>Gammaproteobacteria</taxon>
        <taxon>Chromatiales</taxon>
        <taxon>Chromatiaceae</taxon>
        <taxon>Rheinheimera</taxon>
    </lineage>
</organism>
<dbReference type="OrthoDB" id="7067632at2"/>
<dbReference type="RefSeq" id="WP_127699594.1">
    <property type="nucleotide sequence ID" value="NZ_SACS01000014.1"/>
</dbReference>
<evidence type="ECO:0000313" key="2">
    <source>
        <dbReference type="Proteomes" id="UP000283077"/>
    </source>
</evidence>
<sequence>MTLQRDFLYNDSNLFFELNGNNLMKLTPDAAIELCKCLVEKDVVVVCVEGGIWHNPGFESRLDAIWTGKKPPVSRTDLANNNNNAIKSIMEDREICNAFIISTLRNV</sequence>
<dbReference type="InterPro" id="IPR037234">
    <property type="entry name" value="ImmE5_sf"/>
</dbReference>
<dbReference type="EMBL" id="SACS01000014">
    <property type="protein sequence ID" value="RVU35518.1"/>
    <property type="molecule type" value="Genomic_DNA"/>
</dbReference>
<reference evidence="1 2" key="1">
    <citation type="submission" date="2019-01" db="EMBL/GenBank/DDBJ databases">
        <authorList>
            <person name="Chen W.-M."/>
        </authorList>
    </citation>
    <scope>NUCLEOTIDE SEQUENCE [LARGE SCALE GENOMIC DNA]</scope>
    <source>
        <strain evidence="1 2">KYPC3</strain>
    </source>
</reference>
<dbReference type="Proteomes" id="UP000283077">
    <property type="component" value="Unassembled WGS sequence"/>
</dbReference>
<comment type="caution">
    <text evidence="1">The sequence shown here is derived from an EMBL/GenBank/DDBJ whole genome shotgun (WGS) entry which is preliminary data.</text>
</comment>
<name>A0A437QLX2_9GAMM</name>
<dbReference type="InterPro" id="IPR020127">
    <property type="entry name" value="Colicin-E5_imm"/>
</dbReference>
<keyword evidence="2" id="KW-1185">Reference proteome</keyword>
<gene>
    <name evidence="1" type="ORF">EOE67_13025</name>
</gene>
<dbReference type="AlphaFoldDB" id="A0A437QLX2"/>
<evidence type="ECO:0000313" key="1">
    <source>
        <dbReference type="EMBL" id="RVU35518.1"/>
    </source>
</evidence>
<protein>
    <submittedName>
        <fullName evidence="1">Colicin immunity protein</fullName>
    </submittedName>
</protein>
<proteinExistence type="predicted"/>
<dbReference type="Gene3D" id="3.30.190.30">
    <property type="match status" value="1"/>
</dbReference>
<dbReference type="SUPFAM" id="SSF143469">
    <property type="entry name" value="ImmE5-like"/>
    <property type="match status" value="1"/>
</dbReference>
<dbReference type="GO" id="GO:0030153">
    <property type="term" value="P:bacteriocin immunity"/>
    <property type="evidence" value="ECO:0007669"/>
    <property type="project" value="InterPro"/>
</dbReference>
<accession>A0A437QLX2</accession>